<evidence type="ECO:0000256" key="1">
    <source>
        <dbReference type="SAM" id="MobiDB-lite"/>
    </source>
</evidence>
<evidence type="ECO:0000313" key="4">
    <source>
        <dbReference type="RefSeq" id="XP_018487606.2"/>
    </source>
</evidence>
<dbReference type="InterPro" id="IPR040256">
    <property type="entry name" value="At4g02000-like"/>
</dbReference>
<name>A0A6J0NU06_RAPSA</name>
<dbReference type="PANTHER" id="PTHR31286:SF163">
    <property type="entry name" value="ZINC KNUCKLE CX2CX4HX4C DOMAIN-CONTAINING PROTEIN"/>
    <property type="match status" value="1"/>
</dbReference>
<feature type="compositionally biased region" description="Basic and acidic residues" evidence="1">
    <location>
        <begin position="296"/>
        <end position="334"/>
    </location>
</feature>
<protein>
    <submittedName>
        <fullName evidence="4">Uncharacterized protein LOC108858134</fullName>
    </submittedName>
</protein>
<feature type="compositionally biased region" description="Polar residues" evidence="1">
    <location>
        <begin position="587"/>
        <end position="607"/>
    </location>
</feature>
<feature type="compositionally biased region" description="Polar residues" evidence="1">
    <location>
        <begin position="238"/>
        <end position="254"/>
    </location>
</feature>
<dbReference type="GeneID" id="108858134"/>
<feature type="compositionally biased region" description="Basic residues" evidence="1">
    <location>
        <begin position="526"/>
        <end position="539"/>
    </location>
</feature>
<accession>A0A6J0NU06</accession>
<dbReference type="PANTHER" id="PTHR31286">
    <property type="entry name" value="GLYCINE-RICH CELL WALL STRUCTURAL PROTEIN 1.8-LIKE"/>
    <property type="match status" value="1"/>
</dbReference>
<dbReference type="KEGG" id="rsz:108858134"/>
<evidence type="ECO:0000259" key="2">
    <source>
        <dbReference type="Pfam" id="PF14111"/>
    </source>
</evidence>
<feature type="domain" description="DUF4283" evidence="2">
    <location>
        <begin position="39"/>
        <end position="122"/>
    </location>
</feature>
<dbReference type="AlphaFoldDB" id="A0A6J0NU06"/>
<feature type="compositionally biased region" description="Basic residues" evidence="1">
    <location>
        <begin position="551"/>
        <end position="567"/>
    </location>
</feature>
<proteinExistence type="predicted"/>
<dbReference type="Proteomes" id="UP000504610">
    <property type="component" value="Chromosome 5"/>
</dbReference>
<reference evidence="4" key="2">
    <citation type="submission" date="2025-08" db="UniProtKB">
        <authorList>
            <consortium name="RefSeq"/>
        </authorList>
    </citation>
    <scope>IDENTIFICATION</scope>
    <source>
        <tissue evidence="4">Leaf</tissue>
    </source>
</reference>
<feature type="region of interest" description="Disordered" evidence="1">
    <location>
        <begin position="228"/>
        <end position="398"/>
    </location>
</feature>
<dbReference type="InterPro" id="IPR025558">
    <property type="entry name" value="DUF4283"/>
</dbReference>
<evidence type="ECO:0000313" key="3">
    <source>
        <dbReference type="Proteomes" id="UP000504610"/>
    </source>
</evidence>
<feature type="compositionally biased region" description="Basic and acidic residues" evidence="1">
    <location>
        <begin position="568"/>
        <end position="578"/>
    </location>
</feature>
<dbReference type="OrthoDB" id="1113960at2759"/>
<dbReference type="Pfam" id="PF14111">
    <property type="entry name" value="DUF4283"/>
    <property type="match status" value="1"/>
</dbReference>
<keyword evidence="3" id="KW-1185">Reference proteome</keyword>
<reference evidence="3" key="1">
    <citation type="journal article" date="2019" name="Database">
        <title>The radish genome database (RadishGD): an integrated information resource for radish genomics.</title>
        <authorList>
            <person name="Yu H.J."/>
            <person name="Baek S."/>
            <person name="Lee Y.J."/>
            <person name="Cho A."/>
            <person name="Mun J.H."/>
        </authorList>
    </citation>
    <scope>NUCLEOTIDE SEQUENCE [LARGE SCALE GENOMIC DNA]</scope>
    <source>
        <strain evidence="3">cv. WK10039</strain>
    </source>
</reference>
<dbReference type="RefSeq" id="XP_018487606.2">
    <property type="nucleotide sequence ID" value="XM_018632104.2"/>
</dbReference>
<organism evidence="3 4">
    <name type="scientific">Raphanus sativus</name>
    <name type="common">Radish</name>
    <name type="synonym">Raphanus raphanistrum var. sativus</name>
    <dbReference type="NCBI Taxonomy" id="3726"/>
    <lineage>
        <taxon>Eukaryota</taxon>
        <taxon>Viridiplantae</taxon>
        <taxon>Streptophyta</taxon>
        <taxon>Embryophyta</taxon>
        <taxon>Tracheophyta</taxon>
        <taxon>Spermatophyta</taxon>
        <taxon>Magnoliopsida</taxon>
        <taxon>eudicotyledons</taxon>
        <taxon>Gunneridae</taxon>
        <taxon>Pentapetalae</taxon>
        <taxon>rosids</taxon>
        <taxon>malvids</taxon>
        <taxon>Brassicales</taxon>
        <taxon>Brassicaceae</taxon>
        <taxon>Brassiceae</taxon>
        <taxon>Raphanus</taxon>
    </lineage>
</organism>
<gene>
    <name evidence="4" type="primary">LOC108858134</name>
</gene>
<sequence length="629" mass="71243">MHQRLSAAEKGKSVVLEHHTAPRVGRVRVSEPAITNDLQDHSLAIIGRVTNPSVQKVWSLIPFFTNHWKSDIPPVGSDLGMGMFKFQFERESDLLTVLEKGPYHYARWMVILQRWEPTLSPEFSSMIPFWIKIQGVPIHIWSEAIARNIGGDIGTFEVAEITAHTFRMRVHVNGRLSILKSSVLEYPNGDEVHATLHYEKLEKHCLHCGRLDHEERDCLAAKHQKRALLADQEESPKSRVSATNKDLSQQQRIASTGGPIRHSPRREKRFNPYARNDQTLHPNRHDHRGISQKTTYPDRGHREMHVSKQHDRELSRRRENDSYSRRAAPREQERVQYSGDSHSYLQQRHAERNVTLSRDNYLNEDSHRRHHYSKTAASSDEEVCTRNRGTPRVQDQTQRTLPTKTLEIAREEVRDVLLQYANCADPVESAARKERVRRAEAQGQLENSVANVLRLACERQVIVSPIPQIAGGESQERIPIANRLGPLATDGQASNSRIPILDRLGPLLDEAISEEAAPMGPPPQVLKRKPGRPPGRRKINSSPLALPGASLKKRQLSKAKPPVCRRKLPTDTEKEGKSTRARKGKGVSTTHGATPDQEISSSDNQPICNLIPPANRKRMDFRIQSNPGP</sequence>
<feature type="region of interest" description="Disordered" evidence="1">
    <location>
        <begin position="514"/>
        <end position="629"/>
    </location>
</feature>